<keyword evidence="2" id="KW-1185">Reference proteome</keyword>
<gene>
    <name evidence="1" type="ORF">E2C01_028059</name>
</gene>
<accession>A0A5B7EP18</accession>
<dbReference type="EMBL" id="VSRR010003100">
    <property type="protein sequence ID" value="MPC34663.1"/>
    <property type="molecule type" value="Genomic_DNA"/>
</dbReference>
<proteinExistence type="predicted"/>
<dbReference type="Proteomes" id="UP000324222">
    <property type="component" value="Unassembled WGS sequence"/>
</dbReference>
<reference evidence="1 2" key="1">
    <citation type="submission" date="2019-05" db="EMBL/GenBank/DDBJ databases">
        <title>Another draft genome of Portunus trituberculatus and its Hox gene families provides insights of decapod evolution.</title>
        <authorList>
            <person name="Jeong J.-H."/>
            <person name="Song I."/>
            <person name="Kim S."/>
            <person name="Choi T."/>
            <person name="Kim D."/>
            <person name="Ryu S."/>
            <person name="Kim W."/>
        </authorList>
    </citation>
    <scope>NUCLEOTIDE SEQUENCE [LARGE SCALE GENOMIC DNA]</scope>
    <source>
        <tissue evidence="1">Muscle</tissue>
    </source>
</reference>
<evidence type="ECO:0000313" key="1">
    <source>
        <dbReference type="EMBL" id="MPC34663.1"/>
    </source>
</evidence>
<evidence type="ECO:0000313" key="2">
    <source>
        <dbReference type="Proteomes" id="UP000324222"/>
    </source>
</evidence>
<sequence>MDKITSEIMKQARSEMKQELSAPMVQQDMTEEIKEELVAVKQQCEGCTGVVESEVDSCPFPEVVDTGAAKTIVGEEVVAVQDLPVSDWQPCGMTGHCMTP</sequence>
<organism evidence="1 2">
    <name type="scientific">Portunus trituberculatus</name>
    <name type="common">Swimming crab</name>
    <name type="synonym">Neptunus trituberculatus</name>
    <dbReference type="NCBI Taxonomy" id="210409"/>
    <lineage>
        <taxon>Eukaryota</taxon>
        <taxon>Metazoa</taxon>
        <taxon>Ecdysozoa</taxon>
        <taxon>Arthropoda</taxon>
        <taxon>Crustacea</taxon>
        <taxon>Multicrustacea</taxon>
        <taxon>Malacostraca</taxon>
        <taxon>Eumalacostraca</taxon>
        <taxon>Eucarida</taxon>
        <taxon>Decapoda</taxon>
        <taxon>Pleocyemata</taxon>
        <taxon>Brachyura</taxon>
        <taxon>Eubrachyura</taxon>
        <taxon>Portunoidea</taxon>
        <taxon>Portunidae</taxon>
        <taxon>Portuninae</taxon>
        <taxon>Portunus</taxon>
    </lineage>
</organism>
<comment type="caution">
    <text evidence="1">The sequence shown here is derived from an EMBL/GenBank/DDBJ whole genome shotgun (WGS) entry which is preliminary data.</text>
</comment>
<name>A0A5B7EP18_PORTR</name>
<dbReference type="AlphaFoldDB" id="A0A5B7EP18"/>
<protein>
    <submittedName>
        <fullName evidence="1">Uncharacterized protein</fullName>
    </submittedName>
</protein>